<dbReference type="EMBL" id="JAHJDP010000018">
    <property type="protein sequence ID" value="MBU2689835.1"/>
    <property type="molecule type" value="Genomic_DNA"/>
</dbReference>
<accession>A0A948RS38</accession>
<evidence type="ECO:0000259" key="3">
    <source>
        <dbReference type="PROSITE" id="PS51464"/>
    </source>
</evidence>
<dbReference type="GO" id="GO:0004347">
    <property type="term" value="F:glucose-6-phosphate isomerase activity"/>
    <property type="evidence" value="ECO:0007669"/>
    <property type="project" value="InterPro"/>
</dbReference>
<dbReference type="Proteomes" id="UP000777784">
    <property type="component" value="Unassembled WGS sequence"/>
</dbReference>
<proteinExistence type="inferred from homology"/>
<protein>
    <recommendedName>
        <fullName evidence="3">SIS domain-containing protein</fullName>
    </recommendedName>
</protein>
<dbReference type="Pfam" id="PF10432">
    <property type="entry name" value="bact-PGI_C"/>
    <property type="match status" value="1"/>
</dbReference>
<evidence type="ECO:0000313" key="5">
    <source>
        <dbReference type="Proteomes" id="UP000777784"/>
    </source>
</evidence>
<dbReference type="GO" id="GO:0005975">
    <property type="term" value="P:carbohydrate metabolic process"/>
    <property type="evidence" value="ECO:0007669"/>
    <property type="project" value="InterPro"/>
</dbReference>
<evidence type="ECO:0000256" key="2">
    <source>
        <dbReference type="ARBA" id="ARBA00023235"/>
    </source>
</evidence>
<dbReference type="GO" id="GO:1901135">
    <property type="term" value="P:carbohydrate derivative metabolic process"/>
    <property type="evidence" value="ECO:0007669"/>
    <property type="project" value="InterPro"/>
</dbReference>
<sequence length="363" mass="40023">MVENSRGSNGLPPQEPMIDLVRRTPDDFLLSYNKATGLKGWSLEKWPAGLLILGMGGSGISGLLLQTLMVKECPVPLIWSRDLFLPAYLDERWLVVAVSYSGNTWETLKTLQEVEALGLPWRGLASGGSLTAKAREAGALIHTLEPGLPPRSMSLAALAGLLALFHHLLPSLSSQIEETRREMAEDMVDWDLLGRSRLSPPEKCGAWPVFPRDPHLLADLLVSRFPLFYGWGMVGEAVAYRWMCQMAENAKVPSHAHRLPELLHNEIVAWKEWGSLRPAPVLLRIDTEARPVVDAAGTPWDRVWRELEGAGIEAWSIPAAGGSLLSRSLRQVLLGDAVSVLSARRRRVAATPVPAIERLKAER</sequence>
<dbReference type="InterPro" id="IPR046348">
    <property type="entry name" value="SIS_dom_sf"/>
</dbReference>
<dbReference type="GO" id="GO:0004476">
    <property type="term" value="F:mannose-6-phosphate isomerase activity"/>
    <property type="evidence" value="ECO:0007669"/>
    <property type="project" value="InterPro"/>
</dbReference>
<feature type="domain" description="SIS" evidence="3">
    <location>
        <begin position="38"/>
        <end position="178"/>
    </location>
</feature>
<name>A0A948RS38_UNCEI</name>
<reference evidence="4" key="1">
    <citation type="submission" date="2021-05" db="EMBL/GenBank/DDBJ databases">
        <title>Energy efficiency and biological interactions define the core microbiome of deep oligotrophic groundwater.</title>
        <authorList>
            <person name="Mehrshad M."/>
            <person name="Lopez-Fernandez M."/>
            <person name="Bell E."/>
            <person name="Bernier-Latmani R."/>
            <person name="Bertilsson S."/>
            <person name="Dopson M."/>
        </authorList>
    </citation>
    <scope>NUCLEOTIDE SEQUENCE</scope>
    <source>
        <strain evidence="4">Modern_marine.mb.64</strain>
    </source>
</reference>
<dbReference type="SUPFAM" id="SSF53697">
    <property type="entry name" value="SIS domain"/>
    <property type="match status" value="1"/>
</dbReference>
<organism evidence="4 5">
    <name type="scientific">Eiseniibacteriota bacterium</name>
    <dbReference type="NCBI Taxonomy" id="2212470"/>
    <lineage>
        <taxon>Bacteria</taxon>
        <taxon>Candidatus Eiseniibacteriota</taxon>
    </lineage>
</organism>
<dbReference type="AlphaFoldDB" id="A0A948RS38"/>
<dbReference type="PROSITE" id="PS51464">
    <property type="entry name" value="SIS"/>
    <property type="match status" value="1"/>
</dbReference>
<comment type="caution">
    <text evidence="4">The sequence shown here is derived from an EMBL/GenBank/DDBJ whole genome shotgun (WGS) entry which is preliminary data.</text>
</comment>
<dbReference type="GO" id="GO:0097367">
    <property type="term" value="F:carbohydrate derivative binding"/>
    <property type="evidence" value="ECO:0007669"/>
    <property type="project" value="InterPro"/>
</dbReference>
<gene>
    <name evidence="4" type="ORF">KJ970_02830</name>
</gene>
<evidence type="ECO:0000256" key="1">
    <source>
        <dbReference type="ARBA" id="ARBA00010523"/>
    </source>
</evidence>
<dbReference type="InterPro" id="IPR001347">
    <property type="entry name" value="SIS_dom"/>
</dbReference>
<dbReference type="InterPro" id="IPR019490">
    <property type="entry name" value="Glu6P/Mann6P_isomerase_C"/>
</dbReference>
<comment type="similarity">
    <text evidence="1">Belongs to the PGI/PMI family.</text>
</comment>
<dbReference type="Gene3D" id="3.40.50.10490">
    <property type="entry name" value="Glucose-6-phosphate isomerase like protein, domain 1"/>
    <property type="match status" value="2"/>
</dbReference>
<evidence type="ECO:0000313" key="4">
    <source>
        <dbReference type="EMBL" id="MBU2689835.1"/>
    </source>
</evidence>
<keyword evidence="2" id="KW-0413">Isomerase</keyword>